<dbReference type="AlphaFoldDB" id="A0A4U5LUB7"/>
<evidence type="ECO:0008006" key="9">
    <source>
        <dbReference type="Google" id="ProtNLM"/>
    </source>
</evidence>
<keyword evidence="2" id="KW-0963">Cytoplasm</keyword>
<feature type="compositionally biased region" description="Low complexity" evidence="4">
    <location>
        <begin position="341"/>
        <end position="375"/>
    </location>
</feature>
<evidence type="ECO:0000313" key="7">
    <source>
        <dbReference type="EMBL" id="TKR59703.1"/>
    </source>
</evidence>
<feature type="region of interest" description="Disordered" evidence="4">
    <location>
        <begin position="154"/>
        <end position="182"/>
    </location>
</feature>
<dbReference type="STRING" id="34508.A0A4U5LUB7"/>
<feature type="compositionally biased region" description="Polar residues" evidence="4">
    <location>
        <begin position="253"/>
        <end position="279"/>
    </location>
</feature>
<dbReference type="PANTHER" id="PTHR10654:SF18">
    <property type="entry name" value="IP17195P"/>
    <property type="match status" value="1"/>
</dbReference>
<evidence type="ECO:0000256" key="4">
    <source>
        <dbReference type="SAM" id="MobiDB-lite"/>
    </source>
</evidence>
<dbReference type="InterPro" id="IPR014928">
    <property type="entry name" value="Serine_rich_dom"/>
</dbReference>
<dbReference type="PANTHER" id="PTHR10654">
    <property type="entry name" value="CAS SCAFFOLDING PROTEIN"/>
    <property type="match status" value="1"/>
</dbReference>
<dbReference type="EMBL" id="AZBU02000012">
    <property type="protein sequence ID" value="TKR59703.1"/>
    <property type="molecule type" value="Genomic_DNA"/>
</dbReference>
<evidence type="ECO:0000259" key="5">
    <source>
        <dbReference type="Pfam" id="PF08824"/>
    </source>
</evidence>
<dbReference type="InterPro" id="IPR021901">
    <property type="entry name" value="CAS_C"/>
</dbReference>
<dbReference type="GO" id="GO:0016477">
    <property type="term" value="P:cell migration"/>
    <property type="evidence" value="ECO:0007669"/>
    <property type="project" value="TreeGrafter"/>
</dbReference>
<feature type="compositionally biased region" description="Low complexity" evidence="4">
    <location>
        <begin position="280"/>
        <end position="297"/>
    </location>
</feature>
<feature type="region of interest" description="Disordered" evidence="4">
    <location>
        <begin position="568"/>
        <end position="589"/>
    </location>
</feature>
<evidence type="ECO:0000256" key="2">
    <source>
        <dbReference type="ARBA" id="ARBA00022490"/>
    </source>
</evidence>
<feature type="domain" description="Serine rich protein interaction" evidence="5">
    <location>
        <begin position="423"/>
        <end position="536"/>
    </location>
</feature>
<accession>A0A4U5LUB7</accession>
<dbReference type="OrthoDB" id="5983572at2759"/>
<evidence type="ECO:0000256" key="3">
    <source>
        <dbReference type="ARBA" id="ARBA00022553"/>
    </source>
</evidence>
<dbReference type="Gene3D" id="1.20.120.230">
    <property type="entry name" value="Alpha-catenin/vinculin-like"/>
    <property type="match status" value="1"/>
</dbReference>
<feature type="domain" description="CAS family C-terminal" evidence="6">
    <location>
        <begin position="672"/>
        <end position="807"/>
    </location>
</feature>
<dbReference type="Gene3D" id="1.20.120.830">
    <property type="entry name" value="Serine-rich domain"/>
    <property type="match status" value="1"/>
</dbReference>
<dbReference type="InterPro" id="IPR037362">
    <property type="entry name" value="CAS_fam"/>
</dbReference>
<dbReference type="GO" id="GO:0007169">
    <property type="term" value="P:cell surface receptor protein tyrosine kinase signaling pathway"/>
    <property type="evidence" value="ECO:0007669"/>
    <property type="project" value="TreeGrafter"/>
</dbReference>
<evidence type="ECO:0000256" key="1">
    <source>
        <dbReference type="ARBA" id="ARBA00004496"/>
    </source>
</evidence>
<feature type="region of interest" description="Disordered" evidence="4">
    <location>
        <begin position="253"/>
        <end position="375"/>
    </location>
</feature>
<evidence type="ECO:0000313" key="8">
    <source>
        <dbReference type="Proteomes" id="UP000298663"/>
    </source>
</evidence>
<reference evidence="7 8" key="1">
    <citation type="journal article" date="2015" name="Genome Biol.">
        <title>Comparative genomics of Steinernema reveals deeply conserved gene regulatory networks.</title>
        <authorList>
            <person name="Dillman A.R."/>
            <person name="Macchietto M."/>
            <person name="Porter C.F."/>
            <person name="Rogers A."/>
            <person name="Williams B."/>
            <person name="Antoshechkin I."/>
            <person name="Lee M.M."/>
            <person name="Goodwin Z."/>
            <person name="Lu X."/>
            <person name="Lewis E.E."/>
            <person name="Goodrich-Blair H."/>
            <person name="Stock S.P."/>
            <person name="Adams B.J."/>
            <person name="Sternberg P.W."/>
            <person name="Mortazavi A."/>
        </authorList>
    </citation>
    <scope>NUCLEOTIDE SEQUENCE [LARGE SCALE GENOMIC DNA]</scope>
    <source>
        <strain evidence="7 8">ALL</strain>
    </source>
</reference>
<keyword evidence="8" id="KW-1185">Reference proteome</keyword>
<dbReference type="Pfam" id="PF12026">
    <property type="entry name" value="CAS_C"/>
    <property type="match status" value="1"/>
</dbReference>
<reference evidence="7 8" key="2">
    <citation type="journal article" date="2019" name="G3 (Bethesda)">
        <title>Hybrid Assembly of the Genome of the Entomopathogenic Nematode Steinernema carpocapsae Identifies the X-Chromosome.</title>
        <authorList>
            <person name="Serra L."/>
            <person name="Macchietto M."/>
            <person name="Macias-Munoz A."/>
            <person name="McGill C.J."/>
            <person name="Rodriguez I.M."/>
            <person name="Rodriguez B."/>
            <person name="Murad R."/>
            <person name="Mortazavi A."/>
        </authorList>
    </citation>
    <scope>NUCLEOTIDE SEQUENCE [LARGE SCALE GENOMIC DNA]</scope>
    <source>
        <strain evidence="7 8">ALL</strain>
    </source>
</reference>
<sequence length="814" mass="89701">MFRKNEPTTFEFGFDNDPFMRSTFLREQLPSMLFSNGKCSYHIYGIYQRCVFHPSLPSLCYGADVARQTDNAAEYTYRLLTAIRIPLQLLISGTDGMERLFPITPSDRFLNDHHFGGSQKRRFSDGEFGFDPPSSGVVRNIPIKVEGKPQILSTTHEKTTTLPGPVRRTQSSGRVSPPPAPPQRKYFGHFEGANSVKNGGQEDEGFDATVRDEYATIKRPSPARKTRSREEAEVAVNEAIKNLEMLGNPTAVVHSSTIRKQPQSVTTPLSAPPTISLTTSGGDFSNSPSSESPTSSGIVADASDSNEDDNTLATPIQRASIASSSSVDPNGSLSSDSTYDNPLTRPNFLPTTPTPTTTTAARRRSSVASNITSASAASNRELNLNDGANDESLRARSELIHQMGDCLKVIDLNAMKMDRFTAPRAWRQTHILSSNLEHIRDTVAIVVSSLDELVDASARISVNRSSPKFNELQRMLVPLRSAQALIHRLQETLENTKWTLASLARAPNTHGNDALDQFVALIRQLPVDCRRLLDWVRQISPSSMVTFLSLNSRNLYMTKESANPLFLPTRDGYESSSSTSTKRLSGTSTTSTCNSMIDYAPSISSNTEKRSVTFADDVGTLKKSQRPASEIGVVYEEDDLESVMSDRDSIYQDYAMVGVDDRLSKKPRIPSTITKELIKSMSFDDRQLLEFYVPQIDSHTSNLSKAIEDFLAVVGNKPPREFVQRGKLIILEAHKLIYIGDNVAQCLNAQILSREVRSSADRLCDNLKKCVSATKSAADQYPLVSAIQTMVNSIVTVSHAAQELKLLVSTCTSL</sequence>
<organism evidence="7 8">
    <name type="scientific">Steinernema carpocapsae</name>
    <name type="common">Entomopathogenic nematode</name>
    <dbReference type="NCBI Taxonomy" id="34508"/>
    <lineage>
        <taxon>Eukaryota</taxon>
        <taxon>Metazoa</taxon>
        <taxon>Ecdysozoa</taxon>
        <taxon>Nematoda</taxon>
        <taxon>Chromadorea</taxon>
        <taxon>Rhabditida</taxon>
        <taxon>Tylenchina</taxon>
        <taxon>Panagrolaimomorpha</taxon>
        <taxon>Strongyloidoidea</taxon>
        <taxon>Steinernematidae</taxon>
        <taxon>Steinernema</taxon>
    </lineage>
</organism>
<dbReference type="Pfam" id="PF08824">
    <property type="entry name" value="Serine_rich"/>
    <property type="match status" value="1"/>
</dbReference>
<feature type="compositionally biased region" description="Low complexity" evidence="4">
    <location>
        <begin position="575"/>
        <end position="589"/>
    </location>
</feature>
<protein>
    <recommendedName>
        <fullName evidence="9">CAS family C-terminal domain-containing protein</fullName>
    </recommendedName>
</protein>
<feature type="compositionally biased region" description="Polar residues" evidence="4">
    <location>
        <begin position="320"/>
        <end position="340"/>
    </location>
</feature>
<dbReference type="Proteomes" id="UP000298663">
    <property type="component" value="Unassembled WGS sequence"/>
</dbReference>
<dbReference type="GO" id="GO:0005886">
    <property type="term" value="C:plasma membrane"/>
    <property type="evidence" value="ECO:0007669"/>
    <property type="project" value="TreeGrafter"/>
</dbReference>
<name>A0A4U5LUB7_STECR</name>
<dbReference type="CDD" id="cd11564">
    <property type="entry name" value="FAT-like_CAS_C"/>
    <property type="match status" value="1"/>
</dbReference>
<proteinExistence type="predicted"/>
<dbReference type="InterPro" id="IPR038319">
    <property type="entry name" value="Serine_rich_sf"/>
</dbReference>
<comment type="caution">
    <text evidence="7">The sequence shown here is derived from an EMBL/GenBank/DDBJ whole genome shotgun (WGS) entry which is preliminary data.</text>
</comment>
<dbReference type="GO" id="GO:0005737">
    <property type="term" value="C:cytoplasm"/>
    <property type="evidence" value="ECO:0007669"/>
    <property type="project" value="UniProtKB-SubCell"/>
</dbReference>
<evidence type="ECO:0000259" key="6">
    <source>
        <dbReference type="Pfam" id="PF12026"/>
    </source>
</evidence>
<comment type="subcellular location">
    <subcellularLocation>
        <location evidence="1">Cytoplasm</location>
    </subcellularLocation>
</comment>
<keyword evidence="3" id="KW-0597">Phosphoprotein</keyword>
<gene>
    <name evidence="7" type="ORF">L596_029337</name>
</gene>